<dbReference type="SMART" id="SM00444">
    <property type="entry name" value="GYF"/>
    <property type="match status" value="1"/>
</dbReference>
<evidence type="ECO:0000256" key="1">
    <source>
        <dbReference type="SAM" id="MobiDB-lite"/>
    </source>
</evidence>
<feature type="compositionally biased region" description="Polar residues" evidence="1">
    <location>
        <begin position="653"/>
        <end position="662"/>
    </location>
</feature>
<protein>
    <recommendedName>
        <fullName evidence="2">GYF domain-containing protein</fullName>
    </recommendedName>
</protein>
<feature type="domain" description="GYF" evidence="2">
    <location>
        <begin position="666"/>
        <end position="722"/>
    </location>
</feature>
<accession>A0ABY6KH57</accession>
<feature type="region of interest" description="Disordered" evidence="1">
    <location>
        <begin position="647"/>
        <end position="667"/>
    </location>
</feature>
<dbReference type="InterPro" id="IPR035445">
    <property type="entry name" value="GYF-like_dom_sf"/>
</dbReference>
<dbReference type="PANTHER" id="PTHR45913:SF5">
    <property type="entry name" value="GENERAL TRANSCRIPTION FACTOR II-I REPEAT DOMAIN-CONTAINING PROTEIN 2A-LIKE PROTEIN"/>
    <property type="match status" value="1"/>
</dbReference>
<dbReference type="EMBL" id="CP092866">
    <property type="protein sequence ID" value="UYV67108.1"/>
    <property type="molecule type" value="Genomic_DNA"/>
</dbReference>
<dbReference type="PANTHER" id="PTHR45913">
    <property type="entry name" value="EPM2A-INTERACTING PROTEIN 1"/>
    <property type="match status" value="1"/>
</dbReference>
<evidence type="ECO:0000259" key="2">
    <source>
        <dbReference type="PROSITE" id="PS50829"/>
    </source>
</evidence>
<evidence type="ECO:0000313" key="4">
    <source>
        <dbReference type="Proteomes" id="UP001235939"/>
    </source>
</evidence>
<dbReference type="Gene3D" id="3.30.1490.40">
    <property type="match status" value="1"/>
</dbReference>
<dbReference type="SUPFAM" id="SSF55277">
    <property type="entry name" value="GYF domain"/>
    <property type="match status" value="1"/>
</dbReference>
<keyword evidence="4" id="KW-1185">Reference proteome</keyword>
<name>A0ABY6KH57_9ARAC</name>
<organism evidence="3 4">
    <name type="scientific">Cordylochernes scorpioides</name>
    <dbReference type="NCBI Taxonomy" id="51811"/>
    <lineage>
        <taxon>Eukaryota</taxon>
        <taxon>Metazoa</taxon>
        <taxon>Ecdysozoa</taxon>
        <taxon>Arthropoda</taxon>
        <taxon>Chelicerata</taxon>
        <taxon>Arachnida</taxon>
        <taxon>Pseudoscorpiones</taxon>
        <taxon>Cheliferoidea</taxon>
        <taxon>Chernetidae</taxon>
        <taxon>Cordylochernes</taxon>
    </lineage>
</organism>
<evidence type="ECO:0000313" key="3">
    <source>
        <dbReference type="EMBL" id="UYV67108.1"/>
    </source>
</evidence>
<gene>
    <name evidence="3" type="ORF">LAZ67_4003906</name>
</gene>
<reference evidence="3 4" key="1">
    <citation type="submission" date="2022-01" db="EMBL/GenBank/DDBJ databases">
        <title>A chromosomal length assembly of Cordylochernes scorpioides.</title>
        <authorList>
            <person name="Zeh D."/>
            <person name="Zeh J."/>
        </authorList>
    </citation>
    <scope>NUCLEOTIDE SEQUENCE [LARGE SCALE GENOMIC DNA]</scope>
    <source>
        <strain evidence="3">IN4F17</strain>
        <tissue evidence="3">Whole Body</tissue>
    </source>
</reference>
<dbReference type="Pfam" id="PF18658">
    <property type="entry name" value="zf-C2H2_12"/>
    <property type="match status" value="1"/>
</dbReference>
<proteinExistence type="predicted"/>
<dbReference type="PROSITE" id="PS50829">
    <property type="entry name" value="GYF"/>
    <property type="match status" value="1"/>
</dbReference>
<dbReference type="InterPro" id="IPR003169">
    <property type="entry name" value="GYF"/>
</dbReference>
<sequence>MSSSKPSGSKTKRKIADEHRNFQEKWELEYFCSEVKDKIICLICNNAISVPKLYNIKRHYEQHKSKYDTYKGLMRQEKLKEFKLGMKKQQFMFTKVSQESEAAVHASYVLSEMIAKHSKPFTEGDFIKECLIRAAEIVCPGSVKTFQAISLSRNTVVERVTDMARNLNDQINKNHLVSKHFPLPVMRELLELVPMHGTTTGEDIFNCVYDLLQKYNLPQSKLTSVATDGAPSMTGKTNDFSFMVDITKHLSDLNLKLQGKDQIITNMCDQVNAFKCKLVLWKKQLKNEDLMHFPTCNMYKSSLGETASYQKYAEKILSLRNEFETRFSDIKSLEGKFTLFSSICSINIESVPNHMQMEVIDIQCDSDLKAKFIEVGTSEFYKYLPARFENTRKLAYEIMSMFGSTYRCEQLFSLMKGNKSPIRSRITDVHLGATVAETQGYSNTGVEAGEEVSTIDRDGDIKITPFNMIEEQELGVIDKEGTFIFHKEKDQIKDSWLDNIENVKIVEIQKPSTAHLFEGDNHQMPELNPLEHYKAMVEIMQPGETVTKALKRLGGKSNMSSRERWKLKKKGGEENMENREMFDKLTGLANDILISGNMDVYQYTYEKLKHLITSKEDIKKPLSSTDNDVLDMFAEAFDEKLAAQNDALRKNSENTQSKTTNGDGEEVQWEFKWENKEDAPVYGPHSNLEMMTWQDSGYFKDGVWVRKAGEMNREFHSSKRVDFELYQ</sequence>
<dbReference type="Pfam" id="PF02213">
    <property type="entry name" value="GYF"/>
    <property type="match status" value="1"/>
</dbReference>
<dbReference type="Proteomes" id="UP001235939">
    <property type="component" value="Chromosome 04"/>
</dbReference>
<dbReference type="InterPro" id="IPR040647">
    <property type="entry name" value="SPIN-DOC_Znf-C2H2"/>
</dbReference>